<gene>
    <name evidence="4" type="ORF">GRX01_16155</name>
</gene>
<dbReference type="AlphaFoldDB" id="A0A6B0SW82"/>
<dbReference type="InterPro" id="IPR046342">
    <property type="entry name" value="CBS_dom_sf"/>
</dbReference>
<keyword evidence="1 2" id="KW-0129">CBS domain</keyword>
<feature type="domain" description="CBS" evidence="3">
    <location>
        <begin position="7"/>
        <end position="69"/>
    </location>
</feature>
<dbReference type="SUPFAM" id="SSF54631">
    <property type="entry name" value="CBS-domain pair"/>
    <property type="match status" value="2"/>
</dbReference>
<dbReference type="Gene3D" id="3.10.580.10">
    <property type="entry name" value="CBS-domain"/>
    <property type="match status" value="2"/>
</dbReference>
<sequence length="284" mass="30549">MNVADAMTPRADLVTVSLPGSRDDVLTYLQEYRFSSVPVVKGEGDEEVYRGLVSRDDLIEQPDEDQLALLMRDVPTVTPDTNLRDAAQVMIGGSRRVPVVEEQNGDVLTGVITVTDIVAAIARGKVETDAACGDVAGTDVNTVYTGTPLTVAERQLFFANVPYAVALGDDGDMAGMLTEVDVLDVARVVEGEDDTGDSIADQDDDWKWEGIKAIGAAYVPTRNVEIPAEPVSGFMTEEVVTVSRRRSVTEAAQEMITEDIEQIPLQAGGELVGIVRDVHLLEAL</sequence>
<dbReference type="Proteomes" id="UP000437065">
    <property type="component" value="Unassembled WGS sequence"/>
</dbReference>
<accession>A0A6B0SW82</accession>
<name>A0A6B0SW82_9EURY</name>
<feature type="domain" description="CBS" evidence="3">
    <location>
        <begin position="70"/>
        <end position="128"/>
    </location>
</feature>
<comment type="caution">
    <text evidence="4">The sequence shown here is derived from an EMBL/GenBank/DDBJ whole genome shotgun (WGS) entry which is preliminary data.</text>
</comment>
<dbReference type="PROSITE" id="PS51371">
    <property type="entry name" value="CBS"/>
    <property type="match status" value="3"/>
</dbReference>
<dbReference type="SMART" id="SM00116">
    <property type="entry name" value="CBS"/>
    <property type="match status" value="4"/>
</dbReference>
<evidence type="ECO:0000256" key="2">
    <source>
        <dbReference type="PROSITE-ProRule" id="PRU00703"/>
    </source>
</evidence>
<feature type="domain" description="CBS" evidence="3">
    <location>
        <begin position="235"/>
        <end position="284"/>
    </location>
</feature>
<dbReference type="InterPro" id="IPR000644">
    <property type="entry name" value="CBS_dom"/>
</dbReference>
<protein>
    <submittedName>
        <fullName evidence="4">CBS domain-containing protein</fullName>
    </submittedName>
</protein>
<evidence type="ECO:0000256" key="1">
    <source>
        <dbReference type="ARBA" id="ARBA00023122"/>
    </source>
</evidence>
<dbReference type="PANTHER" id="PTHR43080:SF29">
    <property type="entry name" value="OS02G0818000 PROTEIN"/>
    <property type="match status" value="1"/>
</dbReference>
<dbReference type="Pfam" id="PF00571">
    <property type="entry name" value="CBS"/>
    <property type="match status" value="3"/>
</dbReference>
<dbReference type="OrthoDB" id="85195at2157"/>
<evidence type="ECO:0000313" key="5">
    <source>
        <dbReference type="Proteomes" id="UP000437065"/>
    </source>
</evidence>
<dbReference type="InterPro" id="IPR051257">
    <property type="entry name" value="Diverse_CBS-Domain"/>
</dbReference>
<dbReference type="RefSeq" id="WP_159670021.1">
    <property type="nucleotide sequence ID" value="NZ_WUUS01000011.1"/>
</dbReference>
<reference evidence="4 5" key="1">
    <citation type="submission" date="2019-12" db="EMBL/GenBank/DDBJ databases">
        <title>Isolation and characterization of three novel carbon monoxide-oxidizing members of Halobacteria from salione crusts and soils.</title>
        <authorList>
            <person name="Myers M.R."/>
            <person name="King G.M."/>
        </authorList>
    </citation>
    <scope>NUCLEOTIDE SEQUENCE [LARGE SCALE GENOMIC DNA]</scope>
    <source>
        <strain evidence="4 5">WSA2</strain>
    </source>
</reference>
<dbReference type="CDD" id="cd04614">
    <property type="entry name" value="CBS_pair_arch2_repeat2"/>
    <property type="match status" value="1"/>
</dbReference>
<dbReference type="PANTHER" id="PTHR43080">
    <property type="entry name" value="CBS DOMAIN-CONTAINING PROTEIN CBSX3, MITOCHONDRIAL"/>
    <property type="match status" value="1"/>
</dbReference>
<evidence type="ECO:0000259" key="3">
    <source>
        <dbReference type="PROSITE" id="PS51371"/>
    </source>
</evidence>
<keyword evidence="5" id="KW-1185">Reference proteome</keyword>
<organism evidence="4 5">
    <name type="scientific">Halobaculum saliterrae</name>
    <dbReference type="NCBI Taxonomy" id="2073113"/>
    <lineage>
        <taxon>Archaea</taxon>
        <taxon>Methanobacteriati</taxon>
        <taxon>Methanobacteriota</taxon>
        <taxon>Stenosarchaea group</taxon>
        <taxon>Halobacteria</taxon>
        <taxon>Halobacteriales</taxon>
        <taxon>Haloferacaceae</taxon>
        <taxon>Halobaculum</taxon>
    </lineage>
</organism>
<evidence type="ECO:0000313" key="4">
    <source>
        <dbReference type="EMBL" id="MXR42867.1"/>
    </source>
</evidence>
<dbReference type="EMBL" id="WUUS01000011">
    <property type="protein sequence ID" value="MXR42867.1"/>
    <property type="molecule type" value="Genomic_DNA"/>
</dbReference>
<proteinExistence type="predicted"/>